<keyword evidence="3" id="KW-1185">Reference proteome</keyword>
<dbReference type="InterPro" id="IPR020843">
    <property type="entry name" value="ER"/>
</dbReference>
<protein>
    <submittedName>
        <fullName evidence="2">NAD(P)-binding protein</fullName>
    </submittedName>
</protein>
<evidence type="ECO:0000313" key="2">
    <source>
        <dbReference type="EMBL" id="KAF2645612.1"/>
    </source>
</evidence>
<dbReference type="PANTHER" id="PTHR45033:SF2">
    <property type="entry name" value="ZINC-TYPE ALCOHOL DEHYDROGENASE-LIKE PROTEIN C1773.06C"/>
    <property type="match status" value="1"/>
</dbReference>
<dbReference type="Pfam" id="PF08240">
    <property type="entry name" value="ADH_N"/>
    <property type="match status" value="1"/>
</dbReference>
<dbReference type="InterPro" id="IPR013154">
    <property type="entry name" value="ADH-like_N"/>
</dbReference>
<dbReference type="PANTHER" id="PTHR45033">
    <property type="match status" value="1"/>
</dbReference>
<sequence>MAPSTIKQWTVEGQNGFESLKLNEKAPLPELGDRDVLVKFHAASLNFRDLIIPKGQYPFPVKDNIIPGSDGAGTVEAVGSRVTRFKTGDKVVTLFSQGHLAGSLDHASLGTGLGGVVDGTLREYGSFDEQGLVHAPSNLSFGESATLSCAALTAWNALYGLETRAIKPGQTVLTQGTGGVSIFAVQFAKAAGARVIATTSSADKAEVLKKYGADHVINYKETPNWGEQAKSLTPGGRGVEHVVEVGGPTTMAQSLKAVAIDGVISIIGFIGGFSKDQPTFLDCLNNICTVRGLLVGSRLQLEDMIRAIEQNDIHPVVDSKTFTLTELKDAYQYMWDQKHFGKLVIKIGEQ</sequence>
<accession>A0A6A6SE93</accession>
<dbReference type="InterPro" id="IPR011032">
    <property type="entry name" value="GroES-like_sf"/>
</dbReference>
<dbReference type="SMART" id="SM00829">
    <property type="entry name" value="PKS_ER"/>
    <property type="match status" value="1"/>
</dbReference>
<dbReference type="InterPro" id="IPR052711">
    <property type="entry name" value="Zinc_ADH-like"/>
</dbReference>
<dbReference type="InterPro" id="IPR036291">
    <property type="entry name" value="NAD(P)-bd_dom_sf"/>
</dbReference>
<dbReference type="AlphaFoldDB" id="A0A6A6SE93"/>
<dbReference type="SUPFAM" id="SSF51735">
    <property type="entry name" value="NAD(P)-binding Rossmann-fold domains"/>
    <property type="match status" value="1"/>
</dbReference>
<dbReference type="EMBL" id="MU006777">
    <property type="protein sequence ID" value="KAF2645612.1"/>
    <property type="molecule type" value="Genomic_DNA"/>
</dbReference>
<dbReference type="Gene3D" id="3.40.50.720">
    <property type="entry name" value="NAD(P)-binding Rossmann-like Domain"/>
    <property type="match status" value="1"/>
</dbReference>
<dbReference type="GO" id="GO:0016491">
    <property type="term" value="F:oxidoreductase activity"/>
    <property type="evidence" value="ECO:0007669"/>
    <property type="project" value="InterPro"/>
</dbReference>
<dbReference type="OrthoDB" id="9930022at2759"/>
<evidence type="ECO:0000313" key="3">
    <source>
        <dbReference type="Proteomes" id="UP000799753"/>
    </source>
</evidence>
<dbReference type="SUPFAM" id="SSF50129">
    <property type="entry name" value="GroES-like"/>
    <property type="match status" value="1"/>
</dbReference>
<dbReference type="InterPro" id="IPR013149">
    <property type="entry name" value="ADH-like_C"/>
</dbReference>
<name>A0A6A6SE93_9PLEO</name>
<dbReference type="Pfam" id="PF00107">
    <property type="entry name" value="ADH_zinc_N"/>
    <property type="match status" value="1"/>
</dbReference>
<gene>
    <name evidence="2" type="ORF">P280DRAFT_417520</name>
</gene>
<dbReference type="Proteomes" id="UP000799753">
    <property type="component" value="Unassembled WGS sequence"/>
</dbReference>
<dbReference type="Gene3D" id="3.90.180.10">
    <property type="entry name" value="Medium-chain alcohol dehydrogenases, catalytic domain"/>
    <property type="match status" value="1"/>
</dbReference>
<reference evidence="2" key="1">
    <citation type="journal article" date="2020" name="Stud. Mycol.">
        <title>101 Dothideomycetes genomes: a test case for predicting lifestyles and emergence of pathogens.</title>
        <authorList>
            <person name="Haridas S."/>
            <person name="Albert R."/>
            <person name="Binder M."/>
            <person name="Bloem J."/>
            <person name="Labutti K."/>
            <person name="Salamov A."/>
            <person name="Andreopoulos B."/>
            <person name="Baker S."/>
            <person name="Barry K."/>
            <person name="Bills G."/>
            <person name="Bluhm B."/>
            <person name="Cannon C."/>
            <person name="Castanera R."/>
            <person name="Culley D."/>
            <person name="Daum C."/>
            <person name="Ezra D."/>
            <person name="Gonzalez J."/>
            <person name="Henrissat B."/>
            <person name="Kuo A."/>
            <person name="Liang C."/>
            <person name="Lipzen A."/>
            <person name="Lutzoni F."/>
            <person name="Magnuson J."/>
            <person name="Mondo S."/>
            <person name="Nolan M."/>
            <person name="Ohm R."/>
            <person name="Pangilinan J."/>
            <person name="Park H.-J."/>
            <person name="Ramirez L."/>
            <person name="Alfaro M."/>
            <person name="Sun H."/>
            <person name="Tritt A."/>
            <person name="Yoshinaga Y."/>
            <person name="Zwiers L.-H."/>
            <person name="Turgeon B."/>
            <person name="Goodwin S."/>
            <person name="Spatafora J."/>
            <person name="Crous P."/>
            <person name="Grigoriev I."/>
        </authorList>
    </citation>
    <scope>NUCLEOTIDE SEQUENCE</scope>
    <source>
        <strain evidence="2">CBS 473.64</strain>
    </source>
</reference>
<organism evidence="2 3">
    <name type="scientific">Massarina eburnea CBS 473.64</name>
    <dbReference type="NCBI Taxonomy" id="1395130"/>
    <lineage>
        <taxon>Eukaryota</taxon>
        <taxon>Fungi</taxon>
        <taxon>Dikarya</taxon>
        <taxon>Ascomycota</taxon>
        <taxon>Pezizomycotina</taxon>
        <taxon>Dothideomycetes</taxon>
        <taxon>Pleosporomycetidae</taxon>
        <taxon>Pleosporales</taxon>
        <taxon>Massarineae</taxon>
        <taxon>Massarinaceae</taxon>
        <taxon>Massarina</taxon>
    </lineage>
</organism>
<feature type="domain" description="Enoyl reductase (ER)" evidence="1">
    <location>
        <begin position="16"/>
        <end position="345"/>
    </location>
</feature>
<proteinExistence type="predicted"/>
<evidence type="ECO:0000259" key="1">
    <source>
        <dbReference type="SMART" id="SM00829"/>
    </source>
</evidence>
<dbReference type="CDD" id="cd08276">
    <property type="entry name" value="MDR7"/>
    <property type="match status" value="1"/>
</dbReference>